<gene>
    <name evidence="1" type="ORF">A1OE_925</name>
</gene>
<keyword evidence="2" id="KW-1185">Reference proteome</keyword>
<accession>K7Z4Y5</accession>
<dbReference type="AlphaFoldDB" id="K7Z4Y5"/>
<dbReference type="EMBL" id="CP003539">
    <property type="protein sequence ID" value="AFX99108.1"/>
    <property type="molecule type" value="Genomic_DNA"/>
</dbReference>
<reference evidence="1 2" key="1">
    <citation type="journal article" date="2012" name="Proc. Natl. Acad. Sci. U.S.A.">
        <title>Genome streamlining and chemical defense in a coral reef symbiosis.</title>
        <authorList>
            <person name="Kwan J.C."/>
            <person name="Donia M.S."/>
            <person name="Han A.W."/>
            <person name="Hirose E."/>
            <person name="Haygood M.G."/>
            <person name="Schmidt E.W."/>
        </authorList>
    </citation>
    <scope>NUCLEOTIDE SEQUENCE [LARGE SCALE GENOMIC DNA]</scope>
    <source>
        <strain evidence="1 2">L2</strain>
    </source>
</reference>
<dbReference type="HOGENOM" id="CLU_2714849_0_0_5"/>
<dbReference type="Proteomes" id="UP000010077">
    <property type="component" value="Chromosome"/>
</dbReference>
<evidence type="ECO:0000313" key="2">
    <source>
        <dbReference type="Proteomes" id="UP000010077"/>
    </source>
</evidence>
<protein>
    <submittedName>
        <fullName evidence="1">Uncharacterized protein</fullName>
    </submittedName>
</protein>
<proteinExistence type="predicted"/>
<evidence type="ECO:0000313" key="1">
    <source>
        <dbReference type="EMBL" id="AFX99108.1"/>
    </source>
</evidence>
<dbReference type="KEGG" id="thal:A1OE_925"/>
<sequence>MNNYSILFVSCDRYYLVNGFNTLIEFLIRATSSFLDKIYLSEQMLYLFSTKCGVLDNLLFNLRTKVIIFFLL</sequence>
<name>K7Z4Y5_9PROT</name>
<organism evidence="1 2">
    <name type="scientific">Candidatus Endolissoclinum faulkneri L2</name>
    <dbReference type="NCBI Taxonomy" id="1193729"/>
    <lineage>
        <taxon>Bacteria</taxon>
        <taxon>Pseudomonadati</taxon>
        <taxon>Pseudomonadota</taxon>
        <taxon>Alphaproteobacteria</taxon>
        <taxon>Rhodospirillales</taxon>
        <taxon>Rhodospirillaceae</taxon>
        <taxon>Candidatus Endolissoclinum</taxon>
    </lineage>
</organism>